<keyword evidence="8" id="KW-1185">Reference proteome</keyword>
<dbReference type="SUPFAM" id="SSF88946">
    <property type="entry name" value="Sigma2 domain of RNA polymerase sigma factors"/>
    <property type="match status" value="1"/>
</dbReference>
<dbReference type="InterPro" id="IPR013249">
    <property type="entry name" value="RNA_pol_sigma70_r4_t2"/>
</dbReference>
<dbReference type="InterPro" id="IPR014284">
    <property type="entry name" value="RNA_pol_sigma-70_dom"/>
</dbReference>
<evidence type="ECO:0000256" key="2">
    <source>
        <dbReference type="ARBA" id="ARBA00023015"/>
    </source>
</evidence>
<dbReference type="STRING" id="390242.SAMN04488024_106112"/>
<feature type="domain" description="RNA polymerase sigma-70 region 2" evidence="5">
    <location>
        <begin position="35"/>
        <end position="101"/>
    </location>
</feature>
<sequence length="200" mass="23156">MKTRLLTHPASKSITENQLVEGLKQKDNLAFRRIYKMYSASLMGILIKIVNQQETAEDLLQECFVRISRNIDSYDPAKGKLFTWMLNLSRNLAIDHMRLRSSRNEKKTFEMDDVQHEIQYRTSQSFNTDAIGLKNLVARLPEKHQLMINLTYYQGYSHAEIAEMLHMPLGSVKTAIRLAIVNLRKTFLPEELVLVQTKSA</sequence>
<evidence type="ECO:0000313" key="8">
    <source>
        <dbReference type="Proteomes" id="UP000199455"/>
    </source>
</evidence>
<dbReference type="InterPro" id="IPR036388">
    <property type="entry name" value="WH-like_DNA-bd_sf"/>
</dbReference>
<dbReference type="EMBL" id="FMZH01000006">
    <property type="protein sequence ID" value="SDD52165.1"/>
    <property type="molecule type" value="Genomic_DNA"/>
</dbReference>
<evidence type="ECO:0000256" key="1">
    <source>
        <dbReference type="ARBA" id="ARBA00010641"/>
    </source>
</evidence>
<name>A0A1G6VGW5_9SPHI</name>
<protein>
    <submittedName>
        <fullName evidence="7">RNA polymerase sigma-70 factor, ECF subfamily</fullName>
    </submittedName>
</protein>
<dbReference type="RefSeq" id="WP_090769750.1">
    <property type="nucleotide sequence ID" value="NZ_FMZH01000006.1"/>
</dbReference>
<accession>A0A1G6VGW5</accession>
<dbReference type="GO" id="GO:0016987">
    <property type="term" value="F:sigma factor activity"/>
    <property type="evidence" value="ECO:0007669"/>
    <property type="project" value="UniProtKB-KW"/>
</dbReference>
<dbReference type="InterPro" id="IPR039425">
    <property type="entry name" value="RNA_pol_sigma-70-like"/>
</dbReference>
<dbReference type="Pfam" id="PF08281">
    <property type="entry name" value="Sigma70_r4_2"/>
    <property type="match status" value="1"/>
</dbReference>
<evidence type="ECO:0000256" key="3">
    <source>
        <dbReference type="ARBA" id="ARBA00023082"/>
    </source>
</evidence>
<reference evidence="8" key="1">
    <citation type="submission" date="2016-10" db="EMBL/GenBank/DDBJ databases">
        <authorList>
            <person name="Varghese N."/>
            <person name="Submissions S."/>
        </authorList>
    </citation>
    <scope>NUCLEOTIDE SEQUENCE [LARGE SCALE GENOMIC DNA]</scope>
    <source>
        <strain evidence="8">DSM 18609</strain>
    </source>
</reference>
<dbReference type="InterPro" id="IPR007627">
    <property type="entry name" value="RNA_pol_sigma70_r2"/>
</dbReference>
<dbReference type="InterPro" id="IPR013324">
    <property type="entry name" value="RNA_pol_sigma_r3/r4-like"/>
</dbReference>
<keyword evidence="2" id="KW-0805">Transcription regulation</keyword>
<comment type="similarity">
    <text evidence="1">Belongs to the sigma-70 factor family. ECF subfamily.</text>
</comment>
<dbReference type="Gene3D" id="1.10.1740.10">
    <property type="match status" value="1"/>
</dbReference>
<dbReference type="Gene3D" id="1.10.10.10">
    <property type="entry name" value="Winged helix-like DNA-binding domain superfamily/Winged helix DNA-binding domain"/>
    <property type="match status" value="1"/>
</dbReference>
<dbReference type="AlphaFoldDB" id="A0A1G6VGW5"/>
<feature type="domain" description="RNA polymerase sigma factor 70 region 4 type 2" evidence="6">
    <location>
        <begin position="134"/>
        <end position="180"/>
    </location>
</feature>
<dbReference type="GO" id="GO:0003677">
    <property type="term" value="F:DNA binding"/>
    <property type="evidence" value="ECO:0007669"/>
    <property type="project" value="InterPro"/>
</dbReference>
<keyword evidence="3" id="KW-0731">Sigma factor</keyword>
<dbReference type="Proteomes" id="UP000199455">
    <property type="component" value="Unassembled WGS sequence"/>
</dbReference>
<dbReference type="SUPFAM" id="SSF88659">
    <property type="entry name" value="Sigma3 and sigma4 domains of RNA polymerase sigma factors"/>
    <property type="match status" value="1"/>
</dbReference>
<dbReference type="NCBIfam" id="TIGR02937">
    <property type="entry name" value="sigma70-ECF"/>
    <property type="match status" value="1"/>
</dbReference>
<evidence type="ECO:0000259" key="6">
    <source>
        <dbReference type="Pfam" id="PF08281"/>
    </source>
</evidence>
<dbReference type="InterPro" id="IPR013325">
    <property type="entry name" value="RNA_pol_sigma_r2"/>
</dbReference>
<evidence type="ECO:0000256" key="4">
    <source>
        <dbReference type="ARBA" id="ARBA00023163"/>
    </source>
</evidence>
<organism evidence="7 8">
    <name type="scientific">Pedobacter soli</name>
    <dbReference type="NCBI Taxonomy" id="390242"/>
    <lineage>
        <taxon>Bacteria</taxon>
        <taxon>Pseudomonadati</taxon>
        <taxon>Bacteroidota</taxon>
        <taxon>Sphingobacteriia</taxon>
        <taxon>Sphingobacteriales</taxon>
        <taxon>Sphingobacteriaceae</taxon>
        <taxon>Pedobacter</taxon>
    </lineage>
</organism>
<gene>
    <name evidence="7" type="ORF">SAMN04488024_106112</name>
</gene>
<proteinExistence type="inferred from homology"/>
<evidence type="ECO:0000259" key="5">
    <source>
        <dbReference type="Pfam" id="PF04542"/>
    </source>
</evidence>
<dbReference type="Pfam" id="PF04542">
    <property type="entry name" value="Sigma70_r2"/>
    <property type="match status" value="1"/>
</dbReference>
<keyword evidence="4" id="KW-0804">Transcription</keyword>
<evidence type="ECO:0000313" key="7">
    <source>
        <dbReference type="EMBL" id="SDD52165.1"/>
    </source>
</evidence>
<dbReference type="PANTHER" id="PTHR43133">
    <property type="entry name" value="RNA POLYMERASE ECF-TYPE SIGMA FACTO"/>
    <property type="match status" value="1"/>
</dbReference>
<dbReference type="PANTHER" id="PTHR43133:SF62">
    <property type="entry name" value="RNA POLYMERASE SIGMA FACTOR SIGZ"/>
    <property type="match status" value="1"/>
</dbReference>
<dbReference type="CDD" id="cd06171">
    <property type="entry name" value="Sigma70_r4"/>
    <property type="match status" value="1"/>
</dbReference>
<dbReference type="GO" id="GO:0006352">
    <property type="term" value="P:DNA-templated transcription initiation"/>
    <property type="evidence" value="ECO:0007669"/>
    <property type="project" value="InterPro"/>
</dbReference>